<accession>A0ABD3GES2</accession>
<keyword evidence="2" id="KW-1185">Reference proteome</keyword>
<evidence type="ECO:0000313" key="1">
    <source>
        <dbReference type="EMBL" id="KAL3676580.1"/>
    </source>
</evidence>
<sequence length="106" mass="11856">MASMDPEDEEARLHAVGGDEAAKFRVRLRDDIELQLESATAKLFNAESHIVKALYDGNNEWKKKFGELEADGEASAMEIVEDLCKCDETNPPVPGWLVHDDQGKLR</sequence>
<evidence type="ECO:0000313" key="2">
    <source>
        <dbReference type="Proteomes" id="UP001633002"/>
    </source>
</evidence>
<proteinExistence type="predicted"/>
<name>A0ABD3GES2_9MARC</name>
<comment type="caution">
    <text evidence="1">The sequence shown here is derived from an EMBL/GenBank/DDBJ whole genome shotgun (WGS) entry which is preliminary data.</text>
</comment>
<protein>
    <submittedName>
        <fullName evidence="1">Uncharacterized protein</fullName>
    </submittedName>
</protein>
<dbReference type="AlphaFoldDB" id="A0ABD3GES2"/>
<reference evidence="1 2" key="1">
    <citation type="submission" date="2024-09" db="EMBL/GenBank/DDBJ databases">
        <title>Chromosome-scale assembly of Riccia sorocarpa.</title>
        <authorList>
            <person name="Paukszto L."/>
        </authorList>
    </citation>
    <scope>NUCLEOTIDE SEQUENCE [LARGE SCALE GENOMIC DNA]</scope>
    <source>
        <strain evidence="1">LP-2024</strain>
        <tissue evidence="1">Aerial parts of the thallus</tissue>
    </source>
</reference>
<gene>
    <name evidence="1" type="ORF">R1sor_026528</name>
</gene>
<dbReference type="EMBL" id="JBJQOH010000008">
    <property type="protein sequence ID" value="KAL3676580.1"/>
    <property type="molecule type" value="Genomic_DNA"/>
</dbReference>
<dbReference type="Proteomes" id="UP001633002">
    <property type="component" value="Unassembled WGS sequence"/>
</dbReference>
<organism evidence="1 2">
    <name type="scientific">Riccia sorocarpa</name>
    <dbReference type="NCBI Taxonomy" id="122646"/>
    <lineage>
        <taxon>Eukaryota</taxon>
        <taxon>Viridiplantae</taxon>
        <taxon>Streptophyta</taxon>
        <taxon>Embryophyta</taxon>
        <taxon>Marchantiophyta</taxon>
        <taxon>Marchantiopsida</taxon>
        <taxon>Marchantiidae</taxon>
        <taxon>Marchantiales</taxon>
        <taxon>Ricciaceae</taxon>
        <taxon>Riccia</taxon>
    </lineage>
</organism>